<dbReference type="GO" id="GO:0005829">
    <property type="term" value="C:cytosol"/>
    <property type="evidence" value="ECO:0007669"/>
    <property type="project" value="TreeGrafter"/>
</dbReference>
<dbReference type="InterPro" id="IPR029056">
    <property type="entry name" value="Ribokinase-like"/>
</dbReference>
<evidence type="ECO:0000259" key="7">
    <source>
        <dbReference type="Pfam" id="PF00294"/>
    </source>
</evidence>
<feature type="domain" description="Carbohydrate kinase PfkB" evidence="7">
    <location>
        <begin position="8"/>
        <end position="291"/>
    </location>
</feature>
<dbReference type="STRING" id="1123384.AJ81_09165"/>
<evidence type="ECO:0000256" key="3">
    <source>
        <dbReference type="ARBA" id="ARBA00022741"/>
    </source>
</evidence>
<dbReference type="AlphaFoldDB" id="A0A0X1KSS7"/>
<reference evidence="8 9" key="1">
    <citation type="submission" date="2014-01" db="EMBL/GenBank/DDBJ databases">
        <title>Genome sequencing of Thermotog hypogea.</title>
        <authorList>
            <person name="Zhang X."/>
            <person name="Alvare G."/>
            <person name="Fristensky B."/>
            <person name="Chen L."/>
            <person name="Suen T."/>
            <person name="Chen Q."/>
            <person name="Ma K."/>
        </authorList>
    </citation>
    <scope>NUCLEOTIDE SEQUENCE [LARGE SCALE GENOMIC DNA]</scope>
    <source>
        <strain evidence="8 9">DSM 11164</strain>
    </source>
</reference>
<evidence type="ECO:0000256" key="1">
    <source>
        <dbReference type="ARBA" id="ARBA00010688"/>
    </source>
</evidence>
<comment type="similarity">
    <text evidence="1">Belongs to the carbohydrate kinase PfkB family.</text>
</comment>
<evidence type="ECO:0000313" key="9">
    <source>
        <dbReference type="Proteomes" id="UP000077469"/>
    </source>
</evidence>
<dbReference type="InterPro" id="IPR017583">
    <property type="entry name" value="Tagatose/fructose_Pkinase"/>
</dbReference>
<accession>A0A0X1KSS7</accession>
<keyword evidence="4 8" id="KW-0418">Kinase</keyword>
<name>A0A0X1KSS7_9THEM</name>
<dbReference type="InterPro" id="IPR011611">
    <property type="entry name" value="PfkB_dom"/>
</dbReference>
<evidence type="ECO:0000256" key="4">
    <source>
        <dbReference type="ARBA" id="ARBA00022777"/>
    </source>
</evidence>
<dbReference type="GO" id="GO:0005524">
    <property type="term" value="F:ATP binding"/>
    <property type="evidence" value="ECO:0007669"/>
    <property type="project" value="UniProtKB-KW"/>
</dbReference>
<evidence type="ECO:0000256" key="6">
    <source>
        <dbReference type="PIRNR" id="PIRNR000535"/>
    </source>
</evidence>
<organism evidence="8 9">
    <name type="scientific">Pseudothermotoga hypogea DSM 11164 = NBRC 106472</name>
    <dbReference type="NCBI Taxonomy" id="1123384"/>
    <lineage>
        <taxon>Bacteria</taxon>
        <taxon>Thermotogati</taxon>
        <taxon>Thermotogota</taxon>
        <taxon>Thermotogae</taxon>
        <taxon>Thermotogales</taxon>
        <taxon>Thermotogaceae</taxon>
        <taxon>Pseudothermotoga</taxon>
    </lineage>
</organism>
<dbReference type="SUPFAM" id="SSF53613">
    <property type="entry name" value="Ribokinase-like"/>
    <property type="match status" value="1"/>
</dbReference>
<evidence type="ECO:0000313" key="8">
    <source>
        <dbReference type="EMBL" id="AJC74314.1"/>
    </source>
</evidence>
<evidence type="ECO:0000256" key="2">
    <source>
        <dbReference type="ARBA" id="ARBA00022679"/>
    </source>
</evidence>
<sequence length="311" mass="35342">MSVQILNLNPCYDHWVIISNVPKTPNVLRGDYVVKLVDGKGLNIARVFNLLGFHDYLCINVLGGDVGKIISSKCREENIKTAEFWINDENRINTAVVYEYEKRMLMVNEPGPVMTPDEIERFIQYLDSVIEEKSTLVISGSAPRGFEAKHMSRIAQMVKERGCRLMIDISGEWLRKLVKFEPEMVKVNADEFKMAFELSNLSVEKLYEVKKRYKINVLCVTLGKDGSITLTEDRVFHAKPKLVHCDFSVGSGDSFFAGYLYKEAMGKSMEERLIFATACGMANTLKYGAAIFDLKDLNEQLPLVEIAEERL</sequence>
<evidence type="ECO:0000256" key="5">
    <source>
        <dbReference type="ARBA" id="ARBA00022840"/>
    </source>
</evidence>
<dbReference type="Pfam" id="PF00294">
    <property type="entry name" value="PfkB"/>
    <property type="match status" value="1"/>
</dbReference>
<dbReference type="GO" id="GO:0008443">
    <property type="term" value="F:phosphofructokinase activity"/>
    <property type="evidence" value="ECO:0007669"/>
    <property type="project" value="TreeGrafter"/>
</dbReference>
<dbReference type="PANTHER" id="PTHR46566:SF1">
    <property type="entry name" value="1-PHOSPHOFRUCTOKINASE"/>
    <property type="match status" value="1"/>
</dbReference>
<dbReference type="PaxDb" id="1123384-AJ81_09165"/>
<dbReference type="Gene3D" id="3.40.1190.20">
    <property type="match status" value="1"/>
</dbReference>
<dbReference type="PATRIC" id="fig|1123384.7.peg.1844"/>
<dbReference type="EMBL" id="CP007141">
    <property type="protein sequence ID" value="AJC74314.1"/>
    <property type="molecule type" value="Genomic_DNA"/>
</dbReference>
<dbReference type="PIRSF" id="PIRSF000535">
    <property type="entry name" value="1PFK/6PFK/LacC"/>
    <property type="match status" value="1"/>
</dbReference>
<dbReference type="KEGG" id="phy:AJ81_09165"/>
<keyword evidence="9" id="KW-1185">Reference proteome</keyword>
<gene>
    <name evidence="8" type="ORF">AJ81_09165</name>
</gene>
<dbReference type="OrthoDB" id="9788681at2"/>
<keyword evidence="2 6" id="KW-0808">Transferase</keyword>
<dbReference type="PANTHER" id="PTHR46566">
    <property type="entry name" value="1-PHOSPHOFRUCTOKINASE-RELATED"/>
    <property type="match status" value="1"/>
</dbReference>
<proteinExistence type="inferred from homology"/>
<keyword evidence="5" id="KW-0067">ATP-binding</keyword>
<keyword evidence="3" id="KW-0547">Nucleotide-binding</keyword>
<protein>
    <submittedName>
        <fullName evidence="8">Ribokinase</fullName>
    </submittedName>
</protein>
<dbReference type="RefSeq" id="WP_031505379.1">
    <property type="nucleotide sequence ID" value="NC_022795.1"/>
</dbReference>
<dbReference type="Proteomes" id="UP000077469">
    <property type="component" value="Chromosome"/>
</dbReference>